<dbReference type="FunFam" id="2.60.40.10:FF:000849">
    <property type="entry name" value="Uncharacterized protein, isoform F"/>
    <property type="match status" value="1"/>
</dbReference>
<feature type="domain" description="Ig-like" evidence="8">
    <location>
        <begin position="1672"/>
        <end position="1760"/>
    </location>
</feature>
<dbReference type="PROSITE" id="PS50835">
    <property type="entry name" value="IG_LIKE"/>
    <property type="match status" value="8"/>
</dbReference>
<dbReference type="FunFam" id="2.60.40.10:FF:001215">
    <property type="entry name" value="Uncharacterized protein, isoform F"/>
    <property type="match status" value="1"/>
</dbReference>
<dbReference type="PANTHER" id="PTHR13817">
    <property type="entry name" value="TITIN"/>
    <property type="match status" value="1"/>
</dbReference>
<feature type="region of interest" description="Disordered" evidence="7">
    <location>
        <begin position="1412"/>
        <end position="1441"/>
    </location>
</feature>
<evidence type="ECO:0000313" key="10">
    <source>
        <dbReference type="Proteomes" id="UP000007266"/>
    </source>
</evidence>
<dbReference type="PANTHER" id="PTHR13817:SF171">
    <property type="entry name" value="STRETCHIN-MLCK, ISOFORM U"/>
    <property type="match status" value="1"/>
</dbReference>
<dbReference type="FunFam" id="2.60.40.10:FF:000632">
    <property type="entry name" value="Uncharacterized protein, isoform B"/>
    <property type="match status" value="1"/>
</dbReference>
<dbReference type="SMART" id="SM00409">
    <property type="entry name" value="IG"/>
    <property type="match status" value="8"/>
</dbReference>
<keyword evidence="10" id="KW-1185">Reference proteome</keyword>
<feature type="region of interest" description="Disordered" evidence="7">
    <location>
        <begin position="2855"/>
        <end position="3102"/>
    </location>
</feature>
<dbReference type="InterPro" id="IPR013098">
    <property type="entry name" value="Ig_I-set"/>
</dbReference>
<dbReference type="InterPro" id="IPR050964">
    <property type="entry name" value="Striated_Muscle_Regulatory"/>
</dbReference>
<dbReference type="SMART" id="SM00408">
    <property type="entry name" value="IGc2"/>
    <property type="match status" value="8"/>
</dbReference>
<feature type="domain" description="Ig-like" evidence="8">
    <location>
        <begin position="1891"/>
        <end position="1980"/>
    </location>
</feature>
<feature type="region of interest" description="Disordered" evidence="7">
    <location>
        <begin position="2677"/>
        <end position="2696"/>
    </location>
</feature>
<dbReference type="Pfam" id="PF25101">
    <property type="entry name" value="Spectrin_7"/>
    <property type="match status" value="1"/>
</dbReference>
<evidence type="ECO:0000256" key="6">
    <source>
        <dbReference type="SAM" id="Coils"/>
    </source>
</evidence>
<dbReference type="GO" id="GO:0005737">
    <property type="term" value="C:cytoplasm"/>
    <property type="evidence" value="ECO:0007669"/>
    <property type="project" value="UniProtKB-SubCell"/>
</dbReference>
<feature type="domain" description="Ig-like" evidence="8">
    <location>
        <begin position="1999"/>
        <end position="2086"/>
    </location>
</feature>
<dbReference type="InterPro" id="IPR013783">
    <property type="entry name" value="Ig-like_fold"/>
</dbReference>
<dbReference type="EMBL" id="KQ971334">
    <property type="protein sequence ID" value="KYB28239.1"/>
    <property type="molecule type" value="Genomic_DNA"/>
</dbReference>
<feature type="region of interest" description="Disordered" evidence="7">
    <location>
        <begin position="2771"/>
        <end position="2801"/>
    </location>
</feature>
<dbReference type="FunFam" id="2.60.40.10:FF:000772">
    <property type="entry name" value="Uncharacterized protein, isoform B"/>
    <property type="match status" value="1"/>
</dbReference>
<dbReference type="FunFam" id="1.20.58.60:FF:000564">
    <property type="entry name" value="SEC14 domain and spectrin repeat-containing protein 1-like Protein"/>
    <property type="match status" value="1"/>
</dbReference>
<evidence type="ECO:0000256" key="5">
    <source>
        <dbReference type="ARBA" id="ARBA00023319"/>
    </source>
</evidence>
<evidence type="ECO:0000256" key="2">
    <source>
        <dbReference type="ARBA" id="ARBA00006692"/>
    </source>
</evidence>
<dbReference type="FunFam" id="2.60.40.10:FF:000838">
    <property type="entry name" value="Uncharacterized protein, isoform F"/>
    <property type="match status" value="1"/>
</dbReference>
<dbReference type="FunFam" id="1.20.58.60:FF:000419">
    <property type="entry name" value="Myosin light chain kinase, smooth muscle"/>
    <property type="match status" value="1"/>
</dbReference>
<accession>A0A139WJT0</accession>
<comment type="subcellular location">
    <subcellularLocation>
        <location evidence="1">Cytoplasm</location>
    </subcellularLocation>
</comment>
<gene>
    <name evidence="9" type="primary">AUGUSTUS-3.0.2_32674</name>
    <name evidence="9" type="ORF">TcasGA2_TC032674</name>
</gene>
<dbReference type="SUPFAM" id="SSF48726">
    <property type="entry name" value="Immunoglobulin"/>
    <property type="match status" value="8"/>
</dbReference>
<name>A0A139WJT0_TRICA</name>
<feature type="region of interest" description="Disordered" evidence="7">
    <location>
        <begin position="2599"/>
        <end position="2618"/>
    </location>
</feature>
<dbReference type="FunFam" id="2.60.40.10:FF:000080">
    <property type="entry name" value="Myosin light chain kinase, smooth muscle"/>
    <property type="match status" value="1"/>
</dbReference>
<dbReference type="FunFam" id="2.60.40.10:FF:000425">
    <property type="entry name" value="Myosin light chain kinase"/>
    <property type="match status" value="1"/>
</dbReference>
<keyword evidence="4" id="KW-0677">Repeat</keyword>
<dbReference type="FunFam" id="2.60.40.10:FF:001151">
    <property type="entry name" value="Uncharacterized protein, isoform F"/>
    <property type="match status" value="1"/>
</dbReference>
<dbReference type="Gene3D" id="1.20.58.60">
    <property type="match status" value="4"/>
</dbReference>
<feature type="domain" description="Ig-like" evidence="8">
    <location>
        <begin position="2311"/>
        <end position="2402"/>
    </location>
</feature>
<feature type="compositionally biased region" description="Basic and acidic residues" evidence="7">
    <location>
        <begin position="3057"/>
        <end position="3068"/>
    </location>
</feature>
<protein>
    <submittedName>
        <fullName evidence="9">SEC14 domain and spectrin repeat-containing protein 1-like Protein</fullName>
    </submittedName>
</protein>
<feature type="domain" description="Ig-like" evidence="8">
    <location>
        <begin position="2209"/>
        <end position="2299"/>
    </location>
</feature>
<sequence length="3128" mass="354039">MLLCSGQFITLLSFQSKTPKPEELKSDDEFLTASECTLQHSRSSSYNTASECEHRYSPWWDYDKPIEEASKEKMVLAVGLPDLPPPKSVLKPSPEAPPGKIVHEVIETTHLKVQHSHTLGVASFVLTSETVRDQKGEEARGAQAEAEGFERRVKECGDWINLKILEITPELTTLGDNLAEAQELQKAHDEVLRQLKNKQSPVEELLRQADQLIATQRPRAEVYAAMAESLGRAWKDINSLLELRKEILDLNVLYHTKAQEFFQRMDELEASCTDKVVPIEIEAVKGFLNMIHDLRRALLESLMGALQAGNTLLGKLKELGAEGTLDSRPDRIRPSVNRAINQVQGWMDQLHLKRQVLEATFNRRKTQLEQCLALAMLAADLHELDDVVHERRRLLASTDQLGDSISSAELLLNEHKKLLPEAKQLQERALKITKATEQLVASGCFAGEQAAGQSYEILSATSDYYTEVQNREILLERVLQFFKSAQNALSKLDQLDHQLTTTKLPSTSQQLIQLHAQSSRSIEEITSGPIAEGHAILDLVGRGRSGTEGVRHKVEELENRKIALDRLCVAHKEENIRINKALNNFLESHNEIYSWLVSVAEAFLHEHRNMGDDLPLARDFLDLHNKLLNDLQTKGNEINALILTLPPILEFLEDNQRKDVDSKVEEMHERWIGLKNVLENRLDLARIYVKFHMEADIVNQEMDNLERELLQNQDRVTDEMMRHLEEKWESLVPLYQSAKNTGLTFIDQANKVSEPYLDTKRACLCVESVLERLSGRQLLVTRNWQTFHAQVVEKRELLVRLEQTMAESTKTINWVTKLDEQLYPVITTNSTNPKEITTHLCSKLEKVLPDVRKAQVEVEQRIKTAENLICKTQSSDEKTLNIKNKLSELGRKLSNVANDYQVLLEMLISYFKNLVELDRKVEDYSVKTGAGDITTVENLIRDHEISKQRVLELFNRARMECENVAQRIARQEPPQAADSDIQKLQHILELKRDNWENQWRQRRDSLEAQRQLCQFDTDLRQINDTLDDLGNQLEDMKGKYGESLAAAKATSHAFVYFEKTVDMLQQRINAFLDTGEKLLAERHSQSPHIQKQISQLQDRWNNFKKQVQETRNLIDLSIQFFELVEEANEWFREGSRLLINIARKSNLVKKPEEAQQLLNEIEIFLKPGEERQNERIRKITELATRIFGPQPHSTIEQVLQENRGMLESFSSITNEINQLAENLRLAEEQRLREIEEARIRAEEEARRRAEEEARRKAEEEARRKAAEEEARRRAEEEARRKAAEEEARRRAEEEARLAEARRKAAEEEARRKAEEEARRRAEEEARRKAAEEEARRRAEEEARRRAEEEARLAEARRKAAEEEARRKAEEEARRKAAEEEARRRAEEEARRKAAEEEARRRAEEEARRKAAEEEARRRAEEEARRKAVEEEARRRAEEEARLEEARRRAEEEAKLEAARIQALEAQKPKIEAPVFTSPLSDAIIQEGSRFTFMCHVTGTPVPVVTWFKDGISIQNNPDYQTTFDQGLCTLTIEETFAEDSAKYTCKAINAAGSAETSACLSVKETEPEEQLSPPTFVKLLEPGSAREGAGFQFYCKVEGNPLPTVQWFKNYECIDNSPDYVITYNNGEAILKFDKVSLEDKAEYTCKATNELGVAQSTASLTVTPLEPTEAPKFILPLSNVMARAGQKIKLECEVSGLPPPILTWTHNGKAVKEARELKLQFEGNKATLLVFEAFPKDAGTYVVNAKNIAGEASSACSVSVKGRLPTETSDSELASDMEPVKPSIQLPLTNVSVTEGNRVRLDCVIVGQPEPEVIWYHDDRPVKESPDFQLLFQGDRCSLIIQEALPEDAGQYKVVALNSAGEASSKCSLTVVPDSGTKPPEPEEPPGTPPKFTKLLSDVLVSEGEKVEFEGCVTGEPTPEIKWLLNNQPITPTDHVKITHNSDGTIRLEIANVRPEDKGVYTVKATNSSGDAKCFAQLIVKSMKPPEIIKHEEIKSGPSFKELFNDRVAFEGTSTKFECIVVGKPTPKVRWLFNGEPITGRKILISTSGDRQVLTIPEISKDLEGTITCVAENEVGKASCAAHLSVQSVSTITLPEFSRDISQHVESSYILNREVHTQSSTSTSRKMETFTGTQEPQVQVHSFSQKDQQSFKQINQEAPQISESHKIEEYHQVGKQPPTIIEKSSSLFTTGTTEETKQKTIEHVVHKPVIKTRPPKFITPVMGKIVDQNVDVVLEGIVDGQPTPEITWTKNGEQLRESSGVQIHFDRNKVSVVIKNATIDDAGRYTCTAVNEAGKAISTADLVVRKTVFPPVFGRRLQAQVVKKGDRVIMEVEVTGTPDPTVTWYKDGVPIGEALGDKARIRSMGNSHTLVIEKAELNMSGRFMVRAVNSGGEAQSIADIAVFEPTPDTMVEVVKTVVFEDVRKHETLTSAADKVSSTVSTIPKPVEIPKIPESSHVSSRSEFTSMTKQEISKESKTMKFEHTVPEIPMPRVPTPVLKLETDYQICQPSSEIIQEKKVEETGIETSSISKQSSLQYFVKKIKEGDEPVPPPLKETTIPVPIKPEVYKKFEEVSKTETSIPIKIEKPPEPVQQYKSFTRDEVSLRPEPPAEIIYPSPPSISKVQEKVKLIEEKPREFSEKIEKSYQASSDSRFESEVKGTEPSPQALQMEKAWAHKFTDTQTDKPWPPPPQPEVLPSWSVHSTLEKKWAPEVKTSEHMVKETKTVIEKTPIQQTFRKTEVITQAPPPVVTHYIGKVTDLQHSTFVQSHYETSSEKKEIVEERNLRPSEVSKSWPPPPSIESLIPIRPVSVQDITDEVYLEPGPPPEIAFAQPPPRERSQSYVEMVEQDLERNLVKIPAKVPPGAVRTIPPPLPPKKEQPKAPPIPAKPLKPTKPFERFPDLEPFPFKPEPEKPKPPKVGPPPTPSKFIKGRFTDSDYESDFESVRIPPKWKPSQSDTEEPSYRKVRAPKLVSTGRSKSVEPEPLPPSKFDHPPQFEGPPRPDINLEEARRKKETLQQVKKQTKHYTRSHEIRKEVVPPQPPIDIKPGSPPIFAEAPPLEKKVKPESPKAIKHKMAVDGYMADTDEPFSQRKTMKTDTGMRKNLSLNTLRKVAKVYKRSSLNPPLNSPA</sequence>
<dbReference type="InterPro" id="IPR007110">
    <property type="entry name" value="Ig-like_dom"/>
</dbReference>
<reference evidence="9 10" key="1">
    <citation type="journal article" date="2008" name="Nature">
        <title>The genome of the model beetle and pest Tribolium castaneum.</title>
        <authorList>
            <consortium name="Tribolium Genome Sequencing Consortium"/>
            <person name="Richards S."/>
            <person name="Gibbs R.A."/>
            <person name="Weinstock G.M."/>
            <person name="Brown S.J."/>
            <person name="Denell R."/>
            <person name="Beeman R.W."/>
            <person name="Gibbs R."/>
            <person name="Beeman R.W."/>
            <person name="Brown S.J."/>
            <person name="Bucher G."/>
            <person name="Friedrich M."/>
            <person name="Grimmelikhuijzen C.J."/>
            <person name="Klingler M."/>
            <person name="Lorenzen M."/>
            <person name="Richards S."/>
            <person name="Roth S."/>
            <person name="Schroder R."/>
            <person name="Tautz D."/>
            <person name="Zdobnov E.M."/>
            <person name="Muzny D."/>
            <person name="Gibbs R.A."/>
            <person name="Weinstock G.M."/>
            <person name="Attaway T."/>
            <person name="Bell S."/>
            <person name="Buhay C.J."/>
            <person name="Chandrabose M.N."/>
            <person name="Chavez D."/>
            <person name="Clerk-Blankenburg K.P."/>
            <person name="Cree A."/>
            <person name="Dao M."/>
            <person name="Davis C."/>
            <person name="Chacko J."/>
            <person name="Dinh H."/>
            <person name="Dugan-Rocha S."/>
            <person name="Fowler G."/>
            <person name="Garner T.T."/>
            <person name="Garnes J."/>
            <person name="Gnirke A."/>
            <person name="Hawes A."/>
            <person name="Hernandez J."/>
            <person name="Hines S."/>
            <person name="Holder M."/>
            <person name="Hume J."/>
            <person name="Jhangiani S.N."/>
            <person name="Joshi V."/>
            <person name="Khan Z.M."/>
            <person name="Jackson L."/>
            <person name="Kovar C."/>
            <person name="Kowis A."/>
            <person name="Lee S."/>
            <person name="Lewis L.R."/>
            <person name="Margolis J."/>
            <person name="Morgan M."/>
            <person name="Nazareth L.V."/>
            <person name="Nguyen N."/>
            <person name="Okwuonu G."/>
            <person name="Parker D."/>
            <person name="Richards S."/>
            <person name="Ruiz S.J."/>
            <person name="Santibanez J."/>
            <person name="Savard J."/>
            <person name="Scherer S.E."/>
            <person name="Schneider B."/>
            <person name="Sodergren E."/>
            <person name="Tautz D."/>
            <person name="Vattahil S."/>
            <person name="Villasana D."/>
            <person name="White C.S."/>
            <person name="Wright R."/>
            <person name="Park Y."/>
            <person name="Beeman R.W."/>
            <person name="Lord J."/>
            <person name="Oppert B."/>
            <person name="Lorenzen M."/>
            <person name="Brown S."/>
            <person name="Wang L."/>
            <person name="Savard J."/>
            <person name="Tautz D."/>
            <person name="Richards S."/>
            <person name="Weinstock G."/>
            <person name="Gibbs R.A."/>
            <person name="Liu Y."/>
            <person name="Worley K."/>
            <person name="Weinstock G."/>
            <person name="Elsik C.G."/>
            <person name="Reese J.T."/>
            <person name="Elhaik E."/>
            <person name="Landan G."/>
            <person name="Graur D."/>
            <person name="Arensburger P."/>
            <person name="Atkinson P."/>
            <person name="Beeman R.W."/>
            <person name="Beidler J."/>
            <person name="Brown S.J."/>
            <person name="Demuth J.P."/>
            <person name="Drury D.W."/>
            <person name="Du Y.Z."/>
            <person name="Fujiwara H."/>
            <person name="Lorenzen M."/>
            <person name="Maselli V."/>
            <person name="Osanai M."/>
            <person name="Park Y."/>
            <person name="Robertson H.M."/>
            <person name="Tu Z."/>
            <person name="Wang J.J."/>
            <person name="Wang S."/>
            <person name="Richards S."/>
            <person name="Song H."/>
            <person name="Zhang L."/>
            <person name="Sodergren E."/>
            <person name="Werner D."/>
            <person name="Stanke M."/>
            <person name="Morgenstern B."/>
            <person name="Solovyev V."/>
            <person name="Kosarev P."/>
            <person name="Brown G."/>
            <person name="Chen H.C."/>
            <person name="Ermolaeva O."/>
            <person name="Hlavina W."/>
            <person name="Kapustin Y."/>
            <person name="Kiryutin B."/>
            <person name="Kitts P."/>
            <person name="Maglott D."/>
            <person name="Pruitt K."/>
            <person name="Sapojnikov V."/>
            <person name="Souvorov A."/>
            <person name="Mackey A.J."/>
            <person name="Waterhouse R.M."/>
            <person name="Wyder S."/>
            <person name="Zdobnov E.M."/>
            <person name="Zdobnov E.M."/>
            <person name="Wyder S."/>
            <person name="Kriventseva E.V."/>
            <person name="Kadowaki T."/>
            <person name="Bork P."/>
            <person name="Aranda M."/>
            <person name="Bao R."/>
            <person name="Beermann A."/>
            <person name="Berns N."/>
            <person name="Bolognesi R."/>
            <person name="Bonneton F."/>
            <person name="Bopp D."/>
            <person name="Brown S.J."/>
            <person name="Bucher G."/>
            <person name="Butts T."/>
            <person name="Chaumot A."/>
            <person name="Denell R.E."/>
            <person name="Ferrier D.E."/>
            <person name="Friedrich M."/>
            <person name="Gordon C.M."/>
            <person name="Jindra M."/>
            <person name="Klingler M."/>
            <person name="Lan Q."/>
            <person name="Lattorff H.M."/>
            <person name="Laudet V."/>
            <person name="von Levetsow C."/>
            <person name="Liu Z."/>
            <person name="Lutz R."/>
            <person name="Lynch J.A."/>
            <person name="da Fonseca R.N."/>
            <person name="Posnien N."/>
            <person name="Reuter R."/>
            <person name="Roth S."/>
            <person name="Savard J."/>
            <person name="Schinko J.B."/>
            <person name="Schmitt C."/>
            <person name="Schoppmeier M."/>
            <person name="Schroder R."/>
            <person name="Shippy T.D."/>
            <person name="Simonnet F."/>
            <person name="Marques-Souza H."/>
            <person name="Tautz D."/>
            <person name="Tomoyasu Y."/>
            <person name="Trauner J."/>
            <person name="Van der Zee M."/>
            <person name="Vervoort M."/>
            <person name="Wittkopp N."/>
            <person name="Wimmer E.A."/>
            <person name="Yang X."/>
            <person name="Jones A.K."/>
            <person name="Sattelle D.B."/>
            <person name="Ebert P.R."/>
            <person name="Nelson D."/>
            <person name="Scott J.G."/>
            <person name="Beeman R.W."/>
            <person name="Muthukrishnan S."/>
            <person name="Kramer K.J."/>
            <person name="Arakane Y."/>
            <person name="Beeman R.W."/>
            <person name="Zhu Q."/>
            <person name="Hogenkamp D."/>
            <person name="Dixit R."/>
            <person name="Oppert B."/>
            <person name="Jiang H."/>
            <person name="Zou Z."/>
            <person name="Marshall J."/>
            <person name="Elpidina E."/>
            <person name="Vinokurov K."/>
            <person name="Oppert C."/>
            <person name="Zou Z."/>
            <person name="Evans J."/>
            <person name="Lu Z."/>
            <person name="Zhao P."/>
            <person name="Sumathipala N."/>
            <person name="Altincicek B."/>
            <person name="Vilcinskas A."/>
            <person name="Williams M."/>
            <person name="Hultmark D."/>
            <person name="Hetru C."/>
            <person name="Jiang H."/>
            <person name="Grimmelikhuijzen C.J."/>
            <person name="Hauser F."/>
            <person name="Cazzamali G."/>
            <person name="Williamson M."/>
            <person name="Park Y."/>
            <person name="Li B."/>
            <person name="Tanaka Y."/>
            <person name="Predel R."/>
            <person name="Neupert S."/>
            <person name="Schachtner J."/>
            <person name="Verleyen P."/>
            <person name="Raible F."/>
            <person name="Bork P."/>
            <person name="Friedrich M."/>
            <person name="Walden K.K."/>
            <person name="Robertson H.M."/>
            <person name="Angeli S."/>
            <person name="Foret S."/>
            <person name="Bucher G."/>
            <person name="Schuetz S."/>
            <person name="Maleszka R."/>
            <person name="Wimmer E.A."/>
            <person name="Beeman R.W."/>
            <person name="Lorenzen M."/>
            <person name="Tomoyasu Y."/>
            <person name="Miller S.C."/>
            <person name="Grossmann D."/>
            <person name="Bucher G."/>
        </authorList>
    </citation>
    <scope>NUCLEOTIDE SEQUENCE [LARGE SCALE GENOMIC DNA]</scope>
    <source>
        <strain evidence="9 10">Georgia GA2</strain>
    </source>
</reference>
<feature type="region of interest" description="Disordered" evidence="7">
    <location>
        <begin position="2639"/>
        <end position="2665"/>
    </location>
</feature>
<proteinExistence type="inferred from homology"/>
<dbReference type="InterPro" id="IPR036179">
    <property type="entry name" value="Ig-like_dom_sf"/>
</dbReference>
<feature type="compositionally biased region" description="Basic and acidic residues" evidence="7">
    <location>
        <begin position="2771"/>
        <end position="2785"/>
    </location>
</feature>
<keyword evidence="5" id="KW-0393">Immunoglobulin domain</keyword>
<keyword evidence="6" id="KW-0175">Coiled coil</keyword>
<feature type="domain" description="Ig-like" evidence="8">
    <location>
        <begin position="1468"/>
        <end position="1561"/>
    </location>
</feature>
<dbReference type="Proteomes" id="UP000007266">
    <property type="component" value="Linkage group 3"/>
</dbReference>
<feature type="coiled-coil region" evidence="6">
    <location>
        <begin position="688"/>
        <end position="715"/>
    </location>
</feature>
<feature type="domain" description="Ig-like" evidence="8">
    <location>
        <begin position="1783"/>
        <end position="1871"/>
    </location>
</feature>
<organism evidence="9 10">
    <name type="scientific">Tribolium castaneum</name>
    <name type="common">Red flour beetle</name>
    <dbReference type="NCBI Taxonomy" id="7070"/>
    <lineage>
        <taxon>Eukaryota</taxon>
        <taxon>Metazoa</taxon>
        <taxon>Ecdysozoa</taxon>
        <taxon>Arthropoda</taxon>
        <taxon>Hexapoda</taxon>
        <taxon>Insecta</taxon>
        <taxon>Pterygota</taxon>
        <taxon>Neoptera</taxon>
        <taxon>Endopterygota</taxon>
        <taxon>Coleoptera</taxon>
        <taxon>Polyphaga</taxon>
        <taxon>Cucujiformia</taxon>
        <taxon>Tenebrionidae</taxon>
        <taxon>Tenebrionidae incertae sedis</taxon>
        <taxon>Tribolium</taxon>
    </lineage>
</organism>
<evidence type="ECO:0000259" key="8">
    <source>
        <dbReference type="PROSITE" id="PS50835"/>
    </source>
</evidence>
<reference evidence="9 10" key="2">
    <citation type="journal article" date="2010" name="Nucleic Acids Res.">
        <title>BeetleBase in 2010: revisions to provide comprehensive genomic information for Tribolium castaneum.</title>
        <authorList>
            <person name="Kim H.S."/>
            <person name="Murphy T."/>
            <person name="Xia J."/>
            <person name="Caragea D."/>
            <person name="Park Y."/>
            <person name="Beeman R.W."/>
            <person name="Lorenzen M.D."/>
            <person name="Butcher S."/>
            <person name="Manak J.R."/>
            <person name="Brown S.J."/>
        </authorList>
    </citation>
    <scope>GENOME REANNOTATION</scope>
    <source>
        <strain evidence="9 10">Georgia GA2</strain>
    </source>
</reference>
<dbReference type="InterPro" id="IPR058157">
    <property type="entry name" value="Spectrin_met"/>
</dbReference>
<dbReference type="STRING" id="7070.A0A139WJT0"/>
<dbReference type="InterPro" id="IPR003599">
    <property type="entry name" value="Ig_sub"/>
</dbReference>
<dbReference type="InterPro" id="IPR003598">
    <property type="entry name" value="Ig_sub2"/>
</dbReference>
<dbReference type="FunCoup" id="A0A139WJT0">
    <property type="interactions" value="28"/>
</dbReference>
<feature type="compositionally biased region" description="Polar residues" evidence="7">
    <location>
        <begin position="2456"/>
        <end position="2470"/>
    </location>
</feature>
<evidence type="ECO:0000256" key="3">
    <source>
        <dbReference type="ARBA" id="ARBA00022490"/>
    </source>
</evidence>
<feature type="region of interest" description="Disordered" evidence="7">
    <location>
        <begin position="1307"/>
        <end position="1385"/>
    </location>
</feature>
<feature type="region of interest" description="Disordered" evidence="7">
    <location>
        <begin position="1871"/>
        <end position="1891"/>
    </location>
</feature>
<feature type="compositionally biased region" description="Pro residues" evidence="7">
    <location>
        <begin position="3037"/>
        <end position="3049"/>
    </location>
</feature>
<dbReference type="SUPFAM" id="SSF46966">
    <property type="entry name" value="Spectrin repeat"/>
    <property type="match status" value="4"/>
</dbReference>
<feature type="domain" description="Ig-like" evidence="8">
    <location>
        <begin position="1574"/>
        <end position="1662"/>
    </location>
</feature>
<dbReference type="InterPro" id="IPR018159">
    <property type="entry name" value="Spectrin/alpha-actinin"/>
</dbReference>
<comment type="similarity">
    <text evidence="2">Belongs to the protein kinase superfamily. CAMK Ser/Thr protein kinase family.</text>
</comment>
<dbReference type="Gene3D" id="2.60.40.10">
    <property type="entry name" value="Immunoglobulins"/>
    <property type="match status" value="8"/>
</dbReference>
<dbReference type="Pfam" id="PF07679">
    <property type="entry name" value="I-set"/>
    <property type="match status" value="8"/>
</dbReference>
<feature type="region of interest" description="Disordered" evidence="7">
    <location>
        <begin position="2452"/>
        <end position="2478"/>
    </location>
</feature>
<dbReference type="CDD" id="cd00176">
    <property type="entry name" value="SPEC"/>
    <property type="match status" value="2"/>
</dbReference>
<evidence type="ECO:0000313" key="9">
    <source>
        <dbReference type="EMBL" id="KYB28239.1"/>
    </source>
</evidence>
<feature type="region of interest" description="Disordered" evidence="7">
    <location>
        <begin position="2818"/>
        <end position="2840"/>
    </location>
</feature>
<evidence type="ECO:0000256" key="4">
    <source>
        <dbReference type="ARBA" id="ARBA00022737"/>
    </source>
</evidence>
<dbReference type="InParanoid" id="A0A139WJT0"/>
<dbReference type="InterPro" id="IPR002017">
    <property type="entry name" value="Spectrin_repeat"/>
</dbReference>
<dbReference type="Pfam" id="PF00435">
    <property type="entry name" value="Spectrin"/>
    <property type="match status" value="2"/>
</dbReference>
<dbReference type="OMA" id="HIIEYRN"/>
<keyword evidence="3" id="KW-0963">Cytoplasm</keyword>
<evidence type="ECO:0000256" key="7">
    <source>
        <dbReference type="SAM" id="MobiDB-lite"/>
    </source>
</evidence>
<evidence type="ECO:0000256" key="1">
    <source>
        <dbReference type="ARBA" id="ARBA00004496"/>
    </source>
</evidence>
<dbReference type="SMART" id="SM00150">
    <property type="entry name" value="SPEC"/>
    <property type="match status" value="5"/>
</dbReference>